<name>W4RV16_9BACI</name>
<organism evidence="1 2">
    <name type="scientific">Mesobacillus boroniphilus JCM 21738</name>
    <dbReference type="NCBI Taxonomy" id="1294265"/>
    <lineage>
        <taxon>Bacteria</taxon>
        <taxon>Bacillati</taxon>
        <taxon>Bacillota</taxon>
        <taxon>Bacilli</taxon>
        <taxon>Bacillales</taxon>
        <taxon>Bacillaceae</taxon>
        <taxon>Mesobacillus</taxon>
    </lineage>
</organism>
<dbReference type="EMBL" id="BAUW01000108">
    <property type="protein sequence ID" value="GAE47927.1"/>
    <property type="molecule type" value="Genomic_DNA"/>
</dbReference>
<comment type="caution">
    <text evidence="1">The sequence shown here is derived from an EMBL/GenBank/DDBJ whole genome shotgun (WGS) entry which is preliminary data.</text>
</comment>
<protein>
    <submittedName>
        <fullName evidence="1">Uncharacterized protein</fullName>
    </submittedName>
</protein>
<dbReference type="Proteomes" id="UP000018949">
    <property type="component" value="Unassembled WGS sequence"/>
</dbReference>
<sequence length="67" mass="7399">MIHSLPGNSSERHYLGLSDGNLFSYDPKTKKIKTINITPTTSGRFKNGTLVIGKGGVPMERLNKSFF</sequence>
<proteinExistence type="predicted"/>
<gene>
    <name evidence="1" type="ORF">JCM21738_4970</name>
</gene>
<reference evidence="1 2" key="1">
    <citation type="submission" date="2013-12" db="EMBL/GenBank/DDBJ databases">
        <title>NBRP : Genome information of microbial organism related human and environment.</title>
        <authorList>
            <person name="Hattori M."/>
            <person name="Oshima K."/>
            <person name="Inaba H."/>
            <person name="Suda W."/>
            <person name="Sakamoto M."/>
            <person name="Iino T."/>
            <person name="Kitahara M."/>
            <person name="Oshida Y."/>
            <person name="Iida T."/>
            <person name="Kudo T."/>
            <person name="Itoh T."/>
            <person name="Ahmed I."/>
            <person name="Ohkuma M."/>
        </authorList>
    </citation>
    <scope>NUCLEOTIDE SEQUENCE [LARGE SCALE GENOMIC DNA]</scope>
    <source>
        <strain evidence="1 2">JCM 21738</strain>
    </source>
</reference>
<accession>W4RV16</accession>
<evidence type="ECO:0000313" key="1">
    <source>
        <dbReference type="EMBL" id="GAE47927.1"/>
    </source>
</evidence>
<keyword evidence="2" id="KW-1185">Reference proteome</keyword>
<dbReference type="AlphaFoldDB" id="W4RV16"/>
<evidence type="ECO:0000313" key="2">
    <source>
        <dbReference type="Proteomes" id="UP000018949"/>
    </source>
</evidence>